<dbReference type="EMBL" id="CP018800">
    <property type="protein sequence ID" value="ATX81479.1"/>
    <property type="molecule type" value="Genomic_DNA"/>
</dbReference>
<organism evidence="1 2">
    <name type="scientific">Mariprofundus ferrinatatus</name>
    <dbReference type="NCBI Taxonomy" id="1921087"/>
    <lineage>
        <taxon>Bacteria</taxon>
        <taxon>Pseudomonadati</taxon>
        <taxon>Pseudomonadota</taxon>
        <taxon>Candidatius Mariprofundia</taxon>
        <taxon>Mariprofundales</taxon>
        <taxon>Mariprofundaceae</taxon>
        <taxon>Mariprofundus</taxon>
    </lineage>
</organism>
<proteinExistence type="predicted"/>
<accession>A0A2K8L5G1</accession>
<protein>
    <submittedName>
        <fullName evidence="1">Uncharacterized protein</fullName>
    </submittedName>
</protein>
<reference evidence="1 2" key="1">
    <citation type="submission" date="2016-12" db="EMBL/GenBank/DDBJ databases">
        <title>Isolation and genomic insights into novel planktonic Zetaproteobacteria from stratified waters of the Chesapeake Bay.</title>
        <authorList>
            <person name="McAllister S.M."/>
            <person name="Kato S."/>
            <person name="Chan C.S."/>
            <person name="Chiu B.K."/>
            <person name="Field E.K."/>
        </authorList>
    </citation>
    <scope>NUCLEOTIDE SEQUENCE [LARGE SCALE GENOMIC DNA]</scope>
    <source>
        <strain evidence="1 2">CP-8</strain>
    </source>
</reference>
<sequence length="71" mass="8313">MRCYDYFGCNQTECPMYGKADGPQCWEIDGTLCHHHVIEEVRQELLGMEKKESCRLCGCLYYRAANPKQFD</sequence>
<evidence type="ECO:0000313" key="1">
    <source>
        <dbReference type="EMBL" id="ATX81479.1"/>
    </source>
</evidence>
<name>A0A2K8L5G1_9PROT</name>
<keyword evidence="2" id="KW-1185">Reference proteome</keyword>
<gene>
    <name evidence="1" type="ORF">Ga0123462_0609</name>
</gene>
<evidence type="ECO:0000313" key="2">
    <source>
        <dbReference type="Proteomes" id="UP000231637"/>
    </source>
</evidence>
<dbReference type="AlphaFoldDB" id="A0A2K8L5G1"/>
<dbReference type="Proteomes" id="UP000231637">
    <property type="component" value="Chromosome"/>
</dbReference>
<dbReference type="KEGG" id="mfn:Ga0123462_0609"/>
<dbReference type="OrthoDB" id="1121642at2"/>
<dbReference type="RefSeq" id="WP_100264938.1">
    <property type="nucleotide sequence ID" value="NZ_CP018800.1"/>
</dbReference>